<reference evidence="4 5" key="1">
    <citation type="submission" date="2019-03" db="EMBL/GenBank/DDBJ databases">
        <title>The complete genome sequence of Swingsia samuiensis NBRC107927(T).</title>
        <authorList>
            <person name="Chua K.-O."/>
            <person name="Chan K.-G."/>
            <person name="See-Too W.-S."/>
        </authorList>
    </citation>
    <scope>NUCLEOTIDE SEQUENCE [LARGE SCALE GENOMIC DNA]</scope>
    <source>
        <strain evidence="4 5">AH83</strain>
    </source>
</reference>
<dbReference type="AlphaFoldDB" id="A0A4Y6UPB9"/>
<dbReference type="InterPro" id="IPR050595">
    <property type="entry name" value="Bact_response_regulator"/>
</dbReference>
<evidence type="ECO:0000259" key="3">
    <source>
        <dbReference type="PROSITE" id="PS50110"/>
    </source>
</evidence>
<dbReference type="Pfam" id="PF00072">
    <property type="entry name" value="Response_reg"/>
    <property type="match status" value="1"/>
</dbReference>
<dbReference type="RefSeq" id="WP_141462270.1">
    <property type="nucleotide sequence ID" value="NZ_CP038141.1"/>
</dbReference>
<evidence type="ECO:0000313" key="4">
    <source>
        <dbReference type="EMBL" id="QDH17895.1"/>
    </source>
</evidence>
<dbReference type="InterPro" id="IPR011006">
    <property type="entry name" value="CheY-like_superfamily"/>
</dbReference>
<dbReference type="PANTHER" id="PTHR44591:SF3">
    <property type="entry name" value="RESPONSE REGULATORY DOMAIN-CONTAINING PROTEIN"/>
    <property type="match status" value="1"/>
</dbReference>
<dbReference type="EMBL" id="CP038141">
    <property type="protein sequence ID" value="QDH17895.1"/>
    <property type="molecule type" value="Genomic_DNA"/>
</dbReference>
<protein>
    <submittedName>
        <fullName evidence="4">Response regulator</fullName>
    </submittedName>
</protein>
<proteinExistence type="predicted"/>
<sequence length="243" mass="26622">MTDKVRQEFIKALPYARRFARALTGDRAQGDLLLEKVLKRISFEEPREISARLFLYKELLTDLAKDYSFKTGISFQQRALLLLTSLEEQGLESAAKVVGLTEDDAAKELCVARKALQDIAQTTVLIIEDEPIIALDIQDLVERCGHTIAGIAHTETDAVKLAEEKNPGLILADINLGNGGDGMSAVGRILQNHKTPVIFVTAYPERLLQGGLHEPPFIITKPFEPMALAVATYQAVTGGVSPL</sequence>
<dbReference type="Gene3D" id="3.40.50.2300">
    <property type="match status" value="1"/>
</dbReference>
<keyword evidence="1 2" id="KW-0597">Phosphoprotein</keyword>
<evidence type="ECO:0000313" key="5">
    <source>
        <dbReference type="Proteomes" id="UP000316313"/>
    </source>
</evidence>
<dbReference type="PROSITE" id="PS50110">
    <property type="entry name" value="RESPONSE_REGULATORY"/>
    <property type="match status" value="1"/>
</dbReference>
<dbReference type="PANTHER" id="PTHR44591">
    <property type="entry name" value="STRESS RESPONSE REGULATOR PROTEIN 1"/>
    <property type="match status" value="1"/>
</dbReference>
<dbReference type="Pfam" id="PF22029">
    <property type="entry name" value="PhyR_sigma2"/>
    <property type="match status" value="1"/>
</dbReference>
<dbReference type="GO" id="GO:0000160">
    <property type="term" value="P:phosphorelay signal transduction system"/>
    <property type="evidence" value="ECO:0007669"/>
    <property type="project" value="InterPro"/>
</dbReference>
<accession>A0A4Y6UPB9</accession>
<dbReference type="Proteomes" id="UP000316313">
    <property type="component" value="Chromosome"/>
</dbReference>
<evidence type="ECO:0000256" key="1">
    <source>
        <dbReference type="ARBA" id="ARBA00022553"/>
    </source>
</evidence>
<dbReference type="Gene3D" id="1.20.140.160">
    <property type="match status" value="1"/>
</dbReference>
<organism evidence="4 5">
    <name type="scientific">Swingsia samuiensis</name>
    <dbReference type="NCBI Taxonomy" id="1293412"/>
    <lineage>
        <taxon>Bacteria</taxon>
        <taxon>Pseudomonadati</taxon>
        <taxon>Pseudomonadota</taxon>
        <taxon>Alphaproteobacteria</taxon>
        <taxon>Acetobacterales</taxon>
        <taxon>Acetobacteraceae</taxon>
        <taxon>Swingsia</taxon>
    </lineage>
</organism>
<keyword evidence="5" id="KW-1185">Reference proteome</keyword>
<feature type="modified residue" description="4-aspartylphosphate" evidence="2">
    <location>
        <position position="173"/>
    </location>
</feature>
<dbReference type="InterPro" id="IPR053866">
    <property type="entry name" value="PhyR_sigma2"/>
</dbReference>
<dbReference type="SUPFAM" id="SSF52172">
    <property type="entry name" value="CheY-like"/>
    <property type="match status" value="1"/>
</dbReference>
<evidence type="ECO:0000256" key="2">
    <source>
        <dbReference type="PROSITE-ProRule" id="PRU00169"/>
    </source>
</evidence>
<feature type="domain" description="Response regulatory" evidence="3">
    <location>
        <begin position="123"/>
        <end position="236"/>
    </location>
</feature>
<dbReference type="NCBIfam" id="NF006623">
    <property type="entry name" value="PRK09191.1"/>
    <property type="match status" value="1"/>
</dbReference>
<name>A0A4Y6UPB9_9PROT</name>
<dbReference type="OrthoDB" id="9786101at2"/>
<dbReference type="KEGG" id="ssam:E3D00_10170"/>
<dbReference type="InterPro" id="IPR001789">
    <property type="entry name" value="Sig_transdc_resp-reg_receiver"/>
</dbReference>
<gene>
    <name evidence="4" type="ORF">E3D00_10170</name>
</gene>
<dbReference type="SMART" id="SM00448">
    <property type="entry name" value="REC"/>
    <property type="match status" value="1"/>
</dbReference>